<proteinExistence type="predicted"/>
<dbReference type="AlphaFoldDB" id="A0A1X6NXE0"/>
<feature type="compositionally biased region" description="Pro residues" evidence="2">
    <location>
        <begin position="133"/>
        <end position="143"/>
    </location>
</feature>
<dbReference type="GO" id="GO:0004735">
    <property type="term" value="F:pyrroline-5-carboxylate reductase activity"/>
    <property type="evidence" value="ECO:0007669"/>
    <property type="project" value="TreeGrafter"/>
</dbReference>
<dbReference type="PANTHER" id="PTHR11645:SF0">
    <property type="entry name" value="PYRROLINE-5-CARBOXYLATE REDUCTASE 3"/>
    <property type="match status" value="1"/>
</dbReference>
<sequence>MAQAIAAGVLCAGRGSPPTPGGLPPSAIYACNRSAGGRDAMAALGVPADHLHASAAAMMADLAASPAAAGATDVVVLAVKPPAVAGVLAEVGPHWTPACLLLSVAAGVGTGALAGHLAAATAADGASVADGGTPPPPPPPSPPRVVRAMPNVAAAVRASTTTLSAGAGTPPPTRRPPPPSSPPLAPSRCCPRRCKTRPRRSPAPPRAGPPSGSRRSPTRGWRRGSPATRRRAWRWGGWGGPPRSSPPRAPTTRRWCGTGWRARGGSPLGGPRVGAGGGARGCRRRGCGRGGQVAGVGGGLKRGGGGGGGGGGGWRPLAARGVAAWPAWLLGGRSGRGDVLAQRPPSCSALVIGLRAAAGRVRVRVRRASPFAP</sequence>
<feature type="compositionally biased region" description="Pro residues" evidence="2">
    <location>
        <begin position="169"/>
        <end position="185"/>
    </location>
</feature>
<feature type="compositionally biased region" description="Basic residues" evidence="2">
    <location>
        <begin position="190"/>
        <end position="200"/>
    </location>
</feature>
<keyword evidence="1" id="KW-0560">Oxidoreductase</keyword>
<dbReference type="Proteomes" id="UP000218209">
    <property type="component" value="Unassembled WGS sequence"/>
</dbReference>
<evidence type="ECO:0000256" key="1">
    <source>
        <dbReference type="ARBA" id="ARBA00023002"/>
    </source>
</evidence>
<protein>
    <submittedName>
        <fullName evidence="3">Uncharacterized protein</fullName>
    </submittedName>
</protein>
<name>A0A1X6NXE0_PORUM</name>
<evidence type="ECO:0000313" key="3">
    <source>
        <dbReference type="EMBL" id="OSX73190.1"/>
    </source>
</evidence>
<dbReference type="Gene3D" id="3.40.50.720">
    <property type="entry name" value="NAD(P)-binding Rossmann-like Domain"/>
    <property type="match status" value="1"/>
</dbReference>
<accession>A0A1X6NXE0</accession>
<dbReference type="InterPro" id="IPR036291">
    <property type="entry name" value="NAD(P)-bd_dom_sf"/>
</dbReference>
<evidence type="ECO:0000313" key="4">
    <source>
        <dbReference type="Proteomes" id="UP000218209"/>
    </source>
</evidence>
<organism evidence="3 4">
    <name type="scientific">Porphyra umbilicalis</name>
    <name type="common">Purple laver</name>
    <name type="synonym">Red alga</name>
    <dbReference type="NCBI Taxonomy" id="2786"/>
    <lineage>
        <taxon>Eukaryota</taxon>
        <taxon>Rhodophyta</taxon>
        <taxon>Bangiophyceae</taxon>
        <taxon>Bangiales</taxon>
        <taxon>Bangiaceae</taxon>
        <taxon>Porphyra</taxon>
    </lineage>
</organism>
<dbReference type="PANTHER" id="PTHR11645">
    <property type="entry name" value="PYRROLINE-5-CARBOXYLATE REDUCTASE"/>
    <property type="match status" value="1"/>
</dbReference>
<keyword evidence="4" id="KW-1185">Reference proteome</keyword>
<dbReference type="SUPFAM" id="SSF51735">
    <property type="entry name" value="NAD(P)-binding Rossmann-fold domains"/>
    <property type="match status" value="1"/>
</dbReference>
<dbReference type="GO" id="GO:0055129">
    <property type="term" value="P:L-proline biosynthetic process"/>
    <property type="evidence" value="ECO:0007669"/>
    <property type="project" value="TreeGrafter"/>
</dbReference>
<gene>
    <name evidence="3" type="ORF">BU14_0371s0023</name>
</gene>
<feature type="compositionally biased region" description="Gly residues" evidence="2">
    <location>
        <begin position="266"/>
        <end position="280"/>
    </location>
</feature>
<feature type="compositionally biased region" description="Basic residues" evidence="2">
    <location>
        <begin position="216"/>
        <end position="233"/>
    </location>
</feature>
<feature type="region of interest" description="Disordered" evidence="2">
    <location>
        <begin position="126"/>
        <end position="146"/>
    </location>
</feature>
<reference evidence="3 4" key="1">
    <citation type="submission" date="2017-03" db="EMBL/GenBank/DDBJ databases">
        <title>WGS assembly of Porphyra umbilicalis.</title>
        <authorList>
            <person name="Brawley S.H."/>
            <person name="Blouin N.A."/>
            <person name="Ficko-Blean E."/>
            <person name="Wheeler G.L."/>
            <person name="Lohr M."/>
            <person name="Goodson H.V."/>
            <person name="Jenkins J.W."/>
            <person name="Blaby-Haas C.E."/>
            <person name="Helliwell K.E."/>
            <person name="Chan C."/>
            <person name="Marriage T."/>
            <person name="Bhattacharya D."/>
            <person name="Klein A.S."/>
            <person name="Badis Y."/>
            <person name="Brodie J."/>
            <person name="Cao Y."/>
            <person name="Collen J."/>
            <person name="Dittami S.M."/>
            <person name="Gachon C.M."/>
            <person name="Green B.R."/>
            <person name="Karpowicz S."/>
            <person name="Kim J.W."/>
            <person name="Kudahl U."/>
            <person name="Lin S."/>
            <person name="Michel G."/>
            <person name="Mittag M."/>
            <person name="Olson B.J."/>
            <person name="Pangilinan J."/>
            <person name="Peng Y."/>
            <person name="Qiu H."/>
            <person name="Shu S."/>
            <person name="Singer J.T."/>
            <person name="Smith A.G."/>
            <person name="Sprecher B.N."/>
            <person name="Wagner V."/>
            <person name="Wang W."/>
            <person name="Wang Z.-Y."/>
            <person name="Yan J."/>
            <person name="Yarish C."/>
            <person name="Zoeuner-Riek S."/>
            <person name="Zhuang Y."/>
            <person name="Zou Y."/>
            <person name="Lindquist E.A."/>
            <person name="Grimwood J."/>
            <person name="Barry K."/>
            <person name="Rokhsar D.S."/>
            <person name="Schmutz J."/>
            <person name="Stiller J.W."/>
            <person name="Grossman A.R."/>
            <person name="Prochnik S.E."/>
        </authorList>
    </citation>
    <scope>NUCLEOTIDE SEQUENCE [LARGE SCALE GENOMIC DNA]</scope>
    <source>
        <strain evidence="3">4086291</strain>
    </source>
</reference>
<dbReference type="EMBL" id="KV919013">
    <property type="protein sequence ID" value="OSX73190.1"/>
    <property type="molecule type" value="Genomic_DNA"/>
</dbReference>
<evidence type="ECO:0000256" key="2">
    <source>
        <dbReference type="SAM" id="MobiDB-lite"/>
    </source>
</evidence>
<feature type="region of interest" description="Disordered" evidence="2">
    <location>
        <begin position="161"/>
        <end position="281"/>
    </location>
</feature>